<keyword evidence="4 7" id="KW-1133">Transmembrane helix</keyword>
<evidence type="ECO:0000256" key="6">
    <source>
        <dbReference type="SAM" id="MobiDB-lite"/>
    </source>
</evidence>
<keyword evidence="11" id="KW-1185">Reference proteome</keyword>
<name>A0AA35R9H1_GEOBA</name>
<sequence length="272" mass="29885">MDKSRFREDTDDSDESLDVSKQRPSVQTPLPAVPAATPSRTGSRASAGSWRPGLLDLMSGGVECPTCRGTGRLPRGQNEQLVALIPYSDKRLKPRRRWCVYVSIVLVVLLVCGGVLLAFMFPRAASISLLAMNSSTEWSPLHNASGVSILMETRVRIKNNNFFRLEVQWLNISLFNSQTQVGDKQTGPFSIGPRQDSTTTVEQNATFTDDLASKVRSLCTGGDWQHCLSMFAMGEMKYTVLSHTAEIVTSKHSFFVACDVIQTTTKSTPACS</sequence>
<feature type="domain" description="Transmembrane protein 106 N-terminal" evidence="9">
    <location>
        <begin position="59"/>
        <end position="96"/>
    </location>
</feature>
<comment type="caution">
    <text evidence="10">The sequence shown here is derived from an EMBL/GenBank/DDBJ whole genome shotgun (WGS) entry which is preliminary data.</text>
</comment>
<dbReference type="PANTHER" id="PTHR28556">
    <property type="entry name" value="TRANSMEMBRANE PROTEIN 106B"/>
    <property type="match status" value="1"/>
</dbReference>
<evidence type="ECO:0000256" key="7">
    <source>
        <dbReference type="SAM" id="Phobius"/>
    </source>
</evidence>
<evidence type="ECO:0000256" key="1">
    <source>
        <dbReference type="ARBA" id="ARBA00004308"/>
    </source>
</evidence>
<feature type="transmembrane region" description="Helical" evidence="7">
    <location>
        <begin position="98"/>
        <end position="121"/>
    </location>
</feature>
<keyword evidence="3 7" id="KW-0812">Transmembrane</keyword>
<dbReference type="InterPro" id="IPR048509">
    <property type="entry name" value="TMEM106_C"/>
</dbReference>
<evidence type="ECO:0000256" key="5">
    <source>
        <dbReference type="ARBA" id="ARBA00023136"/>
    </source>
</evidence>
<evidence type="ECO:0000256" key="4">
    <source>
        <dbReference type="ARBA" id="ARBA00022989"/>
    </source>
</evidence>
<evidence type="ECO:0000313" key="11">
    <source>
        <dbReference type="Proteomes" id="UP001174909"/>
    </source>
</evidence>
<feature type="region of interest" description="Disordered" evidence="6">
    <location>
        <begin position="1"/>
        <end position="50"/>
    </location>
</feature>
<reference evidence="10" key="1">
    <citation type="submission" date="2023-03" db="EMBL/GenBank/DDBJ databases">
        <authorList>
            <person name="Steffen K."/>
            <person name="Cardenas P."/>
        </authorList>
    </citation>
    <scope>NUCLEOTIDE SEQUENCE</scope>
</reference>
<evidence type="ECO:0000313" key="10">
    <source>
        <dbReference type="EMBL" id="CAI8006306.1"/>
    </source>
</evidence>
<dbReference type="InterPro" id="IPR048511">
    <property type="entry name" value="TMEM106_N"/>
</dbReference>
<feature type="domain" description="Transmembrane protein 106 C-terminal" evidence="8">
    <location>
        <begin position="122"/>
        <end position="258"/>
    </location>
</feature>
<proteinExistence type="inferred from homology"/>
<evidence type="ECO:0000259" key="8">
    <source>
        <dbReference type="Pfam" id="PF07092"/>
    </source>
</evidence>
<keyword evidence="5 7" id="KW-0472">Membrane</keyword>
<comment type="subcellular location">
    <subcellularLocation>
        <location evidence="1">Endomembrane system</location>
    </subcellularLocation>
</comment>
<dbReference type="Pfam" id="PF07092">
    <property type="entry name" value="TMEM106"/>
    <property type="match status" value="1"/>
</dbReference>
<evidence type="ECO:0000259" key="9">
    <source>
        <dbReference type="Pfam" id="PF21002"/>
    </source>
</evidence>
<dbReference type="EMBL" id="CASHTH010000677">
    <property type="protein sequence ID" value="CAI8006306.1"/>
    <property type="molecule type" value="Genomic_DNA"/>
</dbReference>
<dbReference type="PANTHER" id="PTHR28556:SF4">
    <property type="entry name" value="TRANSMEMBRANE PROTEIN 106A"/>
    <property type="match status" value="1"/>
</dbReference>
<dbReference type="Proteomes" id="UP001174909">
    <property type="component" value="Unassembled WGS sequence"/>
</dbReference>
<gene>
    <name evidence="10" type="ORF">GBAR_LOCUS4641</name>
</gene>
<dbReference type="InterPro" id="IPR009790">
    <property type="entry name" value="TMEM106"/>
</dbReference>
<accession>A0AA35R9H1</accession>
<comment type="similarity">
    <text evidence="2">Belongs to the TMEM106 family.</text>
</comment>
<evidence type="ECO:0000256" key="2">
    <source>
        <dbReference type="ARBA" id="ARBA00008111"/>
    </source>
</evidence>
<dbReference type="AlphaFoldDB" id="A0AA35R9H1"/>
<dbReference type="Pfam" id="PF21002">
    <property type="entry name" value="TMEM106_N"/>
    <property type="match status" value="1"/>
</dbReference>
<dbReference type="GO" id="GO:0012505">
    <property type="term" value="C:endomembrane system"/>
    <property type="evidence" value="ECO:0007669"/>
    <property type="project" value="UniProtKB-SubCell"/>
</dbReference>
<organism evidence="10 11">
    <name type="scientific">Geodia barretti</name>
    <name type="common">Barrett's horny sponge</name>
    <dbReference type="NCBI Taxonomy" id="519541"/>
    <lineage>
        <taxon>Eukaryota</taxon>
        <taxon>Metazoa</taxon>
        <taxon>Porifera</taxon>
        <taxon>Demospongiae</taxon>
        <taxon>Heteroscleromorpha</taxon>
        <taxon>Tetractinellida</taxon>
        <taxon>Astrophorina</taxon>
        <taxon>Geodiidae</taxon>
        <taxon>Geodia</taxon>
    </lineage>
</organism>
<protein>
    <submittedName>
        <fullName evidence="10">Transmembrane protein 106A</fullName>
    </submittedName>
</protein>
<evidence type="ECO:0000256" key="3">
    <source>
        <dbReference type="ARBA" id="ARBA00022692"/>
    </source>
</evidence>